<reference evidence="7 8" key="1">
    <citation type="journal article" date="2018" name="Sci. Rep.">
        <title>Comparative analysis of the Pocillopora damicornis genome highlights role of immune system in coral evolution.</title>
        <authorList>
            <person name="Cunning R."/>
            <person name="Bay R.A."/>
            <person name="Gillette P."/>
            <person name="Baker A.C."/>
            <person name="Traylor-Knowles N."/>
        </authorList>
    </citation>
    <scope>NUCLEOTIDE SEQUENCE [LARGE SCALE GENOMIC DNA]</scope>
    <source>
        <strain evidence="7">RSMAS</strain>
        <tissue evidence="7">Whole animal</tissue>
    </source>
</reference>
<evidence type="ECO:0000256" key="1">
    <source>
        <dbReference type="ARBA" id="ARBA00004167"/>
    </source>
</evidence>
<evidence type="ECO:0000256" key="3">
    <source>
        <dbReference type="ARBA" id="ARBA00022729"/>
    </source>
</evidence>
<organism evidence="7 8">
    <name type="scientific">Pocillopora damicornis</name>
    <name type="common">Cauliflower coral</name>
    <name type="synonym">Millepora damicornis</name>
    <dbReference type="NCBI Taxonomy" id="46731"/>
    <lineage>
        <taxon>Eukaryota</taxon>
        <taxon>Metazoa</taxon>
        <taxon>Cnidaria</taxon>
        <taxon>Anthozoa</taxon>
        <taxon>Hexacorallia</taxon>
        <taxon>Scleractinia</taxon>
        <taxon>Astrocoeniina</taxon>
        <taxon>Pocilloporidae</taxon>
        <taxon>Pocillopora</taxon>
    </lineage>
</organism>
<evidence type="ECO:0000313" key="7">
    <source>
        <dbReference type="EMBL" id="RMX40185.1"/>
    </source>
</evidence>
<keyword evidence="8" id="KW-1185">Reference proteome</keyword>
<keyword evidence="5" id="KW-0472">Membrane</keyword>
<dbReference type="AlphaFoldDB" id="A0A3M6TFM6"/>
<name>A0A3M6TFM6_POCDA</name>
<evidence type="ECO:0000313" key="8">
    <source>
        <dbReference type="Proteomes" id="UP000275408"/>
    </source>
</evidence>
<protein>
    <recommendedName>
        <fullName evidence="6">SEA domain-containing protein</fullName>
    </recommendedName>
</protein>
<evidence type="ECO:0000256" key="2">
    <source>
        <dbReference type="ARBA" id="ARBA00022692"/>
    </source>
</evidence>
<dbReference type="PANTHER" id="PTHR16059">
    <property type="entry name" value="ANTHRAX TOXIN RECEPTOR"/>
    <property type="match status" value="1"/>
</dbReference>
<sequence>MSLQQLLYSIWIVLQMQREIFGATDCPEFTRLGCFRDSMNPRPLPTILMTDRDPSMKEYSGVSIDWAEWNDFMTDLACRCAKKTKESRFKVFGLQFYGECWSGVNAENTYRQDGPSQECLTIDFLKCGPQDKYCVGEQNTNFVYMLNGIVYNLTLELTNTAYDDSLSTSHAAEFIALSADFEVGILQVYEGYTFFAGVTTLRYSPAPDGMTIVHFVLEFNTLDAHLSILTKALTFGTLGKFVSLSVATKLSQIACYEAPAPSICPIPCPSLCAPSCHTSCCQQYQYP</sequence>
<accession>A0A3M6TFM6</accession>
<evidence type="ECO:0000256" key="4">
    <source>
        <dbReference type="ARBA" id="ARBA00022989"/>
    </source>
</evidence>
<evidence type="ECO:0000256" key="5">
    <source>
        <dbReference type="ARBA" id="ARBA00023136"/>
    </source>
</evidence>
<dbReference type="InterPro" id="IPR000082">
    <property type="entry name" value="SEA_dom"/>
</dbReference>
<gene>
    <name evidence="7" type="ORF">pdam_00016638</name>
</gene>
<dbReference type="GO" id="GO:0016020">
    <property type="term" value="C:membrane"/>
    <property type="evidence" value="ECO:0007669"/>
    <property type="project" value="UniProtKB-SubCell"/>
</dbReference>
<keyword evidence="3" id="KW-0732">Signal</keyword>
<evidence type="ECO:0000259" key="6">
    <source>
        <dbReference type="Pfam" id="PF01390"/>
    </source>
</evidence>
<dbReference type="PANTHER" id="PTHR16059:SF25">
    <property type="entry name" value="LYSOZYME"/>
    <property type="match status" value="1"/>
</dbReference>
<dbReference type="Pfam" id="PF01390">
    <property type="entry name" value="SEA"/>
    <property type="match status" value="1"/>
</dbReference>
<dbReference type="Gene3D" id="3.30.70.960">
    <property type="entry name" value="SEA domain"/>
    <property type="match status" value="1"/>
</dbReference>
<dbReference type="InterPro" id="IPR036364">
    <property type="entry name" value="SEA_dom_sf"/>
</dbReference>
<dbReference type="Proteomes" id="UP000275408">
    <property type="component" value="Unassembled WGS sequence"/>
</dbReference>
<feature type="domain" description="SEA" evidence="6">
    <location>
        <begin position="150"/>
        <end position="221"/>
    </location>
</feature>
<comment type="subcellular location">
    <subcellularLocation>
        <location evidence="1">Membrane</location>
        <topology evidence="1">Single-pass membrane protein</topology>
    </subcellularLocation>
</comment>
<proteinExistence type="predicted"/>
<comment type="caution">
    <text evidence="7">The sequence shown here is derived from an EMBL/GenBank/DDBJ whole genome shotgun (WGS) entry which is preliminary data.</text>
</comment>
<keyword evidence="2" id="KW-0812">Transmembrane</keyword>
<keyword evidence="4" id="KW-1133">Transmembrane helix</keyword>
<dbReference type="EMBL" id="RCHS01003680">
    <property type="protein sequence ID" value="RMX40185.1"/>
    <property type="molecule type" value="Genomic_DNA"/>
</dbReference>
<dbReference type="OrthoDB" id="5986474at2759"/>